<accession>A0A2H3NYV2</accession>
<dbReference type="InterPro" id="IPR058625">
    <property type="entry name" value="MdtA-like_BSH"/>
</dbReference>
<feature type="coiled-coil region" evidence="2">
    <location>
        <begin position="99"/>
        <end position="134"/>
    </location>
</feature>
<dbReference type="GO" id="GO:0015562">
    <property type="term" value="F:efflux transmembrane transporter activity"/>
    <property type="evidence" value="ECO:0007669"/>
    <property type="project" value="TreeGrafter"/>
</dbReference>
<protein>
    <submittedName>
        <fullName evidence="7">Efflux transporter periplasmic adaptor subunit</fullName>
    </submittedName>
</protein>
<comment type="similarity">
    <text evidence="1">Belongs to the membrane fusion protein (MFP) (TC 8.A.1) family.</text>
</comment>
<gene>
    <name evidence="7" type="ORF">CRI93_05970</name>
</gene>
<evidence type="ECO:0000256" key="2">
    <source>
        <dbReference type="SAM" id="Coils"/>
    </source>
</evidence>
<proteinExistence type="inferred from homology"/>
<comment type="caution">
    <text evidence="7">The sequence shown here is derived from an EMBL/GenBank/DDBJ whole genome shotgun (WGS) entry which is preliminary data.</text>
</comment>
<organism evidence="7 8">
    <name type="scientific">Longimonas halophila</name>
    <dbReference type="NCBI Taxonomy" id="1469170"/>
    <lineage>
        <taxon>Bacteria</taxon>
        <taxon>Pseudomonadati</taxon>
        <taxon>Rhodothermota</taxon>
        <taxon>Rhodothermia</taxon>
        <taxon>Rhodothermales</taxon>
        <taxon>Salisaetaceae</taxon>
        <taxon>Longimonas</taxon>
    </lineage>
</organism>
<feature type="domain" description="Multidrug resistance protein MdtA-like barrel-sandwich hybrid" evidence="4">
    <location>
        <begin position="63"/>
        <end position="208"/>
    </location>
</feature>
<feature type="domain" description="CzcB-like C-terminal circularly permuted SH3-like" evidence="5">
    <location>
        <begin position="369"/>
        <end position="409"/>
    </location>
</feature>
<dbReference type="Pfam" id="PF25917">
    <property type="entry name" value="BSH_RND"/>
    <property type="match status" value="1"/>
</dbReference>
<dbReference type="Pfam" id="PF25990">
    <property type="entry name" value="Beta-barrel_YknX"/>
    <property type="match status" value="1"/>
</dbReference>
<dbReference type="Gene3D" id="2.40.420.20">
    <property type="match status" value="1"/>
</dbReference>
<dbReference type="Gene3D" id="1.10.287.470">
    <property type="entry name" value="Helix hairpin bin"/>
    <property type="match status" value="1"/>
</dbReference>
<reference evidence="7 8" key="1">
    <citation type="submission" date="2017-10" db="EMBL/GenBank/DDBJ databases">
        <title>Draft genome of Longimonas halophila.</title>
        <authorList>
            <person name="Goh K.M."/>
            <person name="Shamsir M.S."/>
            <person name="Lim S.W."/>
        </authorList>
    </citation>
    <scope>NUCLEOTIDE SEQUENCE [LARGE SCALE GENOMIC DNA]</scope>
    <source>
        <strain evidence="7 8">KCTC 42399</strain>
    </source>
</reference>
<dbReference type="OrthoDB" id="9809068at2"/>
<evidence type="ECO:0000259" key="6">
    <source>
        <dbReference type="Pfam" id="PF25990"/>
    </source>
</evidence>
<feature type="domain" description="YknX-like beta-barrel" evidence="6">
    <location>
        <begin position="228"/>
        <end position="293"/>
    </location>
</feature>
<dbReference type="InterPro" id="IPR058636">
    <property type="entry name" value="Beta-barrel_YknX"/>
</dbReference>
<dbReference type="RefSeq" id="WP_098061712.1">
    <property type="nucleotide sequence ID" value="NZ_PDEP01000004.1"/>
</dbReference>
<dbReference type="EMBL" id="PDEP01000004">
    <property type="protein sequence ID" value="PEN07987.1"/>
    <property type="molecule type" value="Genomic_DNA"/>
</dbReference>
<dbReference type="PANTHER" id="PTHR30469">
    <property type="entry name" value="MULTIDRUG RESISTANCE PROTEIN MDTA"/>
    <property type="match status" value="1"/>
</dbReference>
<evidence type="ECO:0000313" key="7">
    <source>
        <dbReference type="EMBL" id="PEN07987.1"/>
    </source>
</evidence>
<dbReference type="InterPro" id="IPR058624">
    <property type="entry name" value="MdtA-like_HH"/>
</dbReference>
<evidence type="ECO:0000259" key="4">
    <source>
        <dbReference type="Pfam" id="PF25917"/>
    </source>
</evidence>
<evidence type="ECO:0000313" key="8">
    <source>
        <dbReference type="Proteomes" id="UP000221024"/>
    </source>
</evidence>
<dbReference type="AlphaFoldDB" id="A0A2H3NYV2"/>
<dbReference type="Pfam" id="PF25975">
    <property type="entry name" value="CzcB_C"/>
    <property type="match status" value="1"/>
</dbReference>
<dbReference type="PANTHER" id="PTHR30469:SF33">
    <property type="entry name" value="SLR1207 PROTEIN"/>
    <property type="match status" value="1"/>
</dbReference>
<dbReference type="Proteomes" id="UP000221024">
    <property type="component" value="Unassembled WGS sequence"/>
</dbReference>
<dbReference type="Gene3D" id="2.40.30.170">
    <property type="match status" value="1"/>
</dbReference>
<dbReference type="InterPro" id="IPR058649">
    <property type="entry name" value="CzcB_C"/>
</dbReference>
<feature type="domain" description="Multidrug resistance protein MdtA-like alpha-helical hairpin" evidence="3">
    <location>
        <begin position="109"/>
        <end position="175"/>
    </location>
</feature>
<dbReference type="Gene3D" id="2.40.50.100">
    <property type="match status" value="1"/>
</dbReference>
<evidence type="ECO:0000259" key="5">
    <source>
        <dbReference type="Pfam" id="PF25975"/>
    </source>
</evidence>
<sequence length="440" mass="47721">MRRTLYIAGGVLIVLIILGTAGRFMGWFGAEGEGVAVQAEAAEARTITQVVTAFGRAQPEVEVTISPDVSGEIVELNVREGADVQEGDVLLRLRPDTYEAQLERTRAELNRAQATLSEREADSLQTRLEFERQQRLFEREVIPESEYQAAESAYKQAVARLQAARFQVQSAMASLRDAREQLQKTTIYAPMSGTVSKLDVELGERVVGTSQMAGTEMMRIARLEQMEMEVDINENDVVNVSLGDTARVEVDAYPDRSFRGTVTEIANSARVSGEGTQEQVTNFPVKIRLLDAHNENAGTVMTGPEGGIASAEDGTPTEPAPVIRPGMSGAVDISTHTVSDAVSVPIQAVTVRNLNEESDADRRSEEAMRRVVFIADGDTARVRQVDTGIADDAFIEVRAGLEPGERVVTGPYSAVSRELEGGTAITIEERPGPGVRTASR</sequence>
<dbReference type="Pfam" id="PF25876">
    <property type="entry name" value="HH_MFP_RND"/>
    <property type="match status" value="1"/>
</dbReference>
<keyword evidence="8" id="KW-1185">Reference proteome</keyword>
<keyword evidence="2" id="KW-0175">Coiled coil</keyword>
<dbReference type="NCBIfam" id="TIGR01730">
    <property type="entry name" value="RND_mfp"/>
    <property type="match status" value="1"/>
</dbReference>
<dbReference type="SUPFAM" id="SSF111369">
    <property type="entry name" value="HlyD-like secretion proteins"/>
    <property type="match status" value="1"/>
</dbReference>
<dbReference type="GO" id="GO:1990281">
    <property type="term" value="C:efflux pump complex"/>
    <property type="evidence" value="ECO:0007669"/>
    <property type="project" value="TreeGrafter"/>
</dbReference>
<name>A0A2H3NYV2_9BACT</name>
<evidence type="ECO:0000259" key="3">
    <source>
        <dbReference type="Pfam" id="PF25876"/>
    </source>
</evidence>
<dbReference type="InterPro" id="IPR006143">
    <property type="entry name" value="RND_pump_MFP"/>
</dbReference>
<evidence type="ECO:0000256" key="1">
    <source>
        <dbReference type="ARBA" id="ARBA00009477"/>
    </source>
</evidence>